<feature type="region of interest" description="Disordered" evidence="1">
    <location>
        <begin position="255"/>
        <end position="322"/>
    </location>
</feature>
<protein>
    <submittedName>
        <fullName evidence="2">Uncharacterized protein</fullName>
    </submittedName>
</protein>
<feature type="compositionally biased region" description="Basic residues" evidence="1">
    <location>
        <begin position="293"/>
        <end position="306"/>
    </location>
</feature>
<feature type="compositionally biased region" description="Polar residues" evidence="1">
    <location>
        <begin position="223"/>
        <end position="232"/>
    </location>
</feature>
<feature type="region of interest" description="Disordered" evidence="1">
    <location>
        <begin position="340"/>
        <end position="408"/>
    </location>
</feature>
<reference evidence="2 3" key="1">
    <citation type="submission" date="2016-10" db="EMBL/GenBank/DDBJ databases">
        <authorList>
            <person name="Varghese N."/>
        </authorList>
    </citation>
    <scope>NUCLEOTIDE SEQUENCE [LARGE SCALE GENOMIC DNA]</scope>
</reference>
<feature type="compositionally biased region" description="Polar residues" evidence="1">
    <location>
        <begin position="255"/>
        <end position="269"/>
    </location>
</feature>
<evidence type="ECO:0000256" key="1">
    <source>
        <dbReference type="SAM" id="MobiDB-lite"/>
    </source>
</evidence>
<feature type="compositionally biased region" description="Basic and acidic residues" evidence="1">
    <location>
        <begin position="101"/>
        <end position="113"/>
    </location>
</feature>
<evidence type="ECO:0000313" key="2">
    <source>
        <dbReference type="EMBL" id="SMY19566.1"/>
    </source>
</evidence>
<gene>
    <name evidence="2" type="ORF">ZT1A5_G1001</name>
</gene>
<dbReference type="AlphaFoldDB" id="A0A1Y6L540"/>
<proteinExistence type="predicted"/>
<feature type="compositionally biased region" description="Polar residues" evidence="1">
    <location>
        <begin position="186"/>
        <end position="202"/>
    </location>
</feature>
<sequence length="423" mass="47354">MESHPPPFRRFASKRFNATTISTEPQSGPPSDDIISGLSDMNISKHSWMSRSKSHKHHDSHIRTQPALRDAKSTLDMKASQQSRWRGVPLAFRPSEWLEPETSRKPTAPDHYHARSQSALPPRTSPPKQRRRPEPLRSTSGGCRDPTCVTNSAPLAAPLVFPQYSPYNDVRSVYSAPDPGDHYPQLRSQPNTPSFYPHTQQDLLEERPASTIPRSSLFPPYTAGSTNPANDSDLSDDEFHLFAEATAGLGPEQAFRNSFQPATPSNYAVQTSQPYQPTSPPQHRTSPPQHRTSPPHHRTSPPHHRTSPPQHHPSPSQPLSPLIITPTTRTAIQHIAQMPEAWSLPSRPRSPPHRPSVSPSRNDEAWLNPPVGTNPDDYNVSPIEDEDELPDYASSQAQAQEVQRAEAARRARELRRAWEKRNS</sequence>
<feature type="region of interest" description="Disordered" evidence="1">
    <location>
        <begin position="169"/>
        <end position="235"/>
    </location>
</feature>
<dbReference type="Proteomes" id="UP000215453">
    <property type="component" value="Chromosome 1"/>
</dbReference>
<feature type="compositionally biased region" description="Polar residues" evidence="1">
    <location>
        <begin position="16"/>
        <end position="26"/>
    </location>
</feature>
<feature type="compositionally biased region" description="Polar residues" evidence="1">
    <location>
        <begin position="39"/>
        <end position="49"/>
    </location>
</feature>
<organism evidence="2 3">
    <name type="scientific">Zymoseptoria tritici ST99CH_1A5</name>
    <dbReference type="NCBI Taxonomy" id="1276529"/>
    <lineage>
        <taxon>Eukaryota</taxon>
        <taxon>Fungi</taxon>
        <taxon>Dikarya</taxon>
        <taxon>Ascomycota</taxon>
        <taxon>Pezizomycotina</taxon>
        <taxon>Dothideomycetes</taxon>
        <taxon>Dothideomycetidae</taxon>
        <taxon>Mycosphaerellales</taxon>
        <taxon>Mycosphaerellaceae</taxon>
        <taxon>Zymoseptoria</taxon>
    </lineage>
</organism>
<name>A0A1Y6L540_ZYMTR</name>
<feature type="region of interest" description="Disordered" evidence="1">
    <location>
        <begin position="1"/>
        <end position="155"/>
    </location>
</feature>
<accession>A0A1Y6L540</accession>
<dbReference type="EMBL" id="LT882676">
    <property type="protein sequence ID" value="SMY19566.1"/>
    <property type="molecule type" value="Genomic_DNA"/>
</dbReference>
<evidence type="ECO:0000313" key="3">
    <source>
        <dbReference type="Proteomes" id="UP000215453"/>
    </source>
</evidence>